<sequence>MMTPEQRTLIRDAVRQRYRSVAQGAAGLFRYPTGRQGALLLGYDSYVVNSLPEQVLCSFCGVGNPFSVGPVAPGATLLDVGCGSGFDLIVAARQAGPHGRVRGVDISPEMLTQARRNIGAVGTTTAAVVCLDDEFLPYEDGFFDLVIANGVFNLSSDKRSLFHEVYRVLRPGGRLQFADIVLRQGARPSPFADVKSWAH</sequence>
<gene>
    <name evidence="2" type="ORF">DPPLL_27760</name>
</gene>
<protein>
    <recommendedName>
        <fullName evidence="1">Methyltransferase domain-containing protein</fullName>
    </recommendedName>
</protein>
<dbReference type="RefSeq" id="WP_284151779.1">
    <property type="nucleotide sequence ID" value="NZ_AP025516.1"/>
</dbReference>
<name>A0ABM7WBM3_9BACT</name>
<dbReference type="Pfam" id="PF13847">
    <property type="entry name" value="Methyltransf_31"/>
    <property type="match status" value="1"/>
</dbReference>
<dbReference type="SUPFAM" id="SSF53335">
    <property type="entry name" value="S-adenosyl-L-methionine-dependent methyltransferases"/>
    <property type="match status" value="1"/>
</dbReference>
<reference evidence="2 3" key="1">
    <citation type="submission" date="2022-01" db="EMBL/GenBank/DDBJ databases">
        <title>Desulfofustis limnae sp. nov., a novel mesophilic sulfate-reducing bacterium isolated from marsh soil.</title>
        <authorList>
            <person name="Watanabe M."/>
            <person name="Takahashi A."/>
            <person name="Kojima H."/>
            <person name="Fukui M."/>
        </authorList>
    </citation>
    <scope>NUCLEOTIDE SEQUENCE [LARGE SCALE GENOMIC DNA]</scope>
    <source>
        <strain evidence="2 3">PPLL</strain>
    </source>
</reference>
<dbReference type="PANTHER" id="PTHR42912">
    <property type="entry name" value="METHYLTRANSFERASE"/>
    <property type="match status" value="1"/>
</dbReference>
<organism evidence="2 3">
    <name type="scientific">Desulfofustis limnaeus</name>
    <dbReference type="NCBI Taxonomy" id="2740163"/>
    <lineage>
        <taxon>Bacteria</taxon>
        <taxon>Pseudomonadati</taxon>
        <taxon>Thermodesulfobacteriota</taxon>
        <taxon>Desulfobulbia</taxon>
        <taxon>Desulfobulbales</taxon>
        <taxon>Desulfocapsaceae</taxon>
        <taxon>Desulfofustis</taxon>
    </lineage>
</organism>
<proteinExistence type="predicted"/>
<dbReference type="InterPro" id="IPR050508">
    <property type="entry name" value="Methyltransf_Superfamily"/>
</dbReference>
<dbReference type="InterPro" id="IPR025714">
    <property type="entry name" value="Methyltranfer_dom"/>
</dbReference>
<feature type="domain" description="Methyltransferase" evidence="1">
    <location>
        <begin position="74"/>
        <end position="181"/>
    </location>
</feature>
<accession>A0ABM7WBM3</accession>
<evidence type="ECO:0000259" key="1">
    <source>
        <dbReference type="Pfam" id="PF13847"/>
    </source>
</evidence>
<dbReference type="Proteomes" id="UP000830055">
    <property type="component" value="Chromosome"/>
</dbReference>
<dbReference type="CDD" id="cd02440">
    <property type="entry name" value="AdoMet_MTases"/>
    <property type="match status" value="1"/>
</dbReference>
<dbReference type="Gene3D" id="3.40.50.150">
    <property type="entry name" value="Vaccinia Virus protein VP39"/>
    <property type="match status" value="1"/>
</dbReference>
<evidence type="ECO:0000313" key="2">
    <source>
        <dbReference type="EMBL" id="BDD88411.1"/>
    </source>
</evidence>
<evidence type="ECO:0000313" key="3">
    <source>
        <dbReference type="Proteomes" id="UP000830055"/>
    </source>
</evidence>
<keyword evidence="3" id="KW-1185">Reference proteome</keyword>
<dbReference type="InterPro" id="IPR029063">
    <property type="entry name" value="SAM-dependent_MTases_sf"/>
</dbReference>
<dbReference type="EMBL" id="AP025516">
    <property type="protein sequence ID" value="BDD88411.1"/>
    <property type="molecule type" value="Genomic_DNA"/>
</dbReference>